<dbReference type="InterPro" id="IPR006311">
    <property type="entry name" value="TAT_signal"/>
</dbReference>
<feature type="region of interest" description="Disordered" evidence="1">
    <location>
        <begin position="87"/>
        <end position="114"/>
    </location>
</feature>
<dbReference type="AlphaFoldDB" id="A0A4R2GZA3"/>
<evidence type="ECO:0008006" key="4">
    <source>
        <dbReference type="Google" id="ProtNLM"/>
    </source>
</evidence>
<dbReference type="Proteomes" id="UP000294881">
    <property type="component" value="Unassembled WGS sequence"/>
</dbReference>
<dbReference type="Gene3D" id="1.25.40.10">
    <property type="entry name" value="Tetratricopeptide repeat domain"/>
    <property type="match status" value="1"/>
</dbReference>
<name>A0A4R2GZA3_9HYPH</name>
<comment type="caution">
    <text evidence="2">The sequence shown here is derived from an EMBL/GenBank/DDBJ whole genome shotgun (WGS) entry which is preliminary data.</text>
</comment>
<evidence type="ECO:0000256" key="1">
    <source>
        <dbReference type="SAM" id="MobiDB-lite"/>
    </source>
</evidence>
<proteinExistence type="predicted"/>
<keyword evidence="3" id="KW-1185">Reference proteome</keyword>
<protein>
    <recommendedName>
        <fullName evidence="4">Tetratricopeptide repeat protein</fullName>
    </recommendedName>
</protein>
<dbReference type="PROSITE" id="PS51318">
    <property type="entry name" value="TAT"/>
    <property type="match status" value="1"/>
</dbReference>
<sequence length="741" mass="80722">MRGDRRLGLSSKTGRAGERWGRRAFLLAASGGVLLAGLASPPVHAEPASLQPVGQPAGQPASATSADGARGAQGALIQMDAAASPQPVAQGVAGQGGGQLLTERTADGRPVARPGVQPDLSALRYYILSRQKERADAELRRIQRLYPGWTPPPEIYDAAENTSGDEEPFWALFAADRLDELKAAIEARRKSEPGWQPSRDLRNKIARKILRTEIEKASREGREKLVLSALRDSGLNERDLELDLLWLVAAAEARSGQPEKALDAYKLILSTNNNPQERIATVQKAMAVLPMNDVDQLVAMARTVNGASELEPIAIDIIRARISAFLKEERTQPVDPDELRRFEEYANSVDDGAQAALVAWYFYNQKDYRQAFDWFKTSISKGGDAMVAHGLALTLVNLTMYREAEEVAYAWRNALINNMILYVDILERDLTKAIPPYIEPERLARYGQVAMQLTSGEAAQGLAWYAYNSCQYDVALQWFSRAMAWYPKEATAYGYALALDRMKDRQTLADVINRYDGLFYKVVELVFPDGTIKPPTPCDLQERQQAEQRRGKNRRKAAVEDVAAAPQAQGGATYLGQNYPQQIARMQGGGAVENQGLAGSGLRGSVPRVPAPEAALGGVDLRGQPLQGAPAQPKLTAKEFPISVNPANPLRYAGIGPGAVVGAPYSAAAGYLAEPVKGPWPLVARRVPGVGPMPYERYGFSLLPAWNGLTTATEPTYATQPAPAGTLWAEQRHADQYIGGR</sequence>
<feature type="region of interest" description="Disordered" evidence="1">
    <location>
        <begin position="533"/>
        <end position="557"/>
    </location>
</feature>
<evidence type="ECO:0000313" key="3">
    <source>
        <dbReference type="Proteomes" id="UP000294881"/>
    </source>
</evidence>
<feature type="region of interest" description="Disordered" evidence="1">
    <location>
        <begin position="44"/>
        <end position="70"/>
    </location>
</feature>
<accession>A0A4R2GZA3</accession>
<evidence type="ECO:0000313" key="2">
    <source>
        <dbReference type="EMBL" id="TCO15996.1"/>
    </source>
</evidence>
<organism evidence="2 3">
    <name type="scientific">Camelimonas lactis</name>
    <dbReference type="NCBI Taxonomy" id="659006"/>
    <lineage>
        <taxon>Bacteria</taxon>
        <taxon>Pseudomonadati</taxon>
        <taxon>Pseudomonadota</taxon>
        <taxon>Alphaproteobacteria</taxon>
        <taxon>Hyphomicrobiales</taxon>
        <taxon>Chelatococcaceae</taxon>
        <taxon>Camelimonas</taxon>
    </lineage>
</organism>
<dbReference type="InterPro" id="IPR011990">
    <property type="entry name" value="TPR-like_helical_dom_sf"/>
</dbReference>
<feature type="compositionally biased region" description="Basic and acidic residues" evidence="1">
    <location>
        <begin position="540"/>
        <end position="550"/>
    </location>
</feature>
<dbReference type="SUPFAM" id="SSF81901">
    <property type="entry name" value="HCP-like"/>
    <property type="match status" value="1"/>
</dbReference>
<reference evidence="2 3" key="1">
    <citation type="submission" date="2019-03" db="EMBL/GenBank/DDBJ databases">
        <title>Genomic Encyclopedia of Type Strains, Phase IV (KMG-IV): sequencing the most valuable type-strain genomes for metagenomic binning, comparative biology and taxonomic classification.</title>
        <authorList>
            <person name="Goeker M."/>
        </authorList>
    </citation>
    <scope>NUCLEOTIDE SEQUENCE [LARGE SCALE GENOMIC DNA]</scope>
    <source>
        <strain evidence="2 3">DSM 22958</strain>
    </source>
</reference>
<dbReference type="EMBL" id="SLWL01000001">
    <property type="protein sequence ID" value="TCO15996.1"/>
    <property type="molecule type" value="Genomic_DNA"/>
</dbReference>
<gene>
    <name evidence="2" type="ORF">EV666_101246</name>
</gene>